<evidence type="ECO:0000256" key="6">
    <source>
        <dbReference type="ARBA" id="ARBA00022777"/>
    </source>
</evidence>
<dbReference type="InterPro" id="IPR036890">
    <property type="entry name" value="HATPase_C_sf"/>
</dbReference>
<reference evidence="14 15" key="1">
    <citation type="submission" date="2021-05" db="EMBL/GenBank/DDBJ databases">
        <title>The draft genome of Geobacter chapellei DSM 13688.</title>
        <authorList>
            <person name="Xu Z."/>
            <person name="Masuda Y."/>
            <person name="Itoh H."/>
            <person name="Senoo K."/>
        </authorList>
    </citation>
    <scope>NUCLEOTIDE SEQUENCE [LARGE SCALE GENOMIC DNA]</scope>
    <source>
        <strain evidence="14 15">DSM 13688</strain>
    </source>
</reference>
<keyword evidence="4" id="KW-0597">Phosphoprotein</keyword>
<comment type="subcellular location">
    <subcellularLocation>
        <location evidence="2">Membrane</location>
    </subcellularLocation>
</comment>
<evidence type="ECO:0000256" key="3">
    <source>
        <dbReference type="ARBA" id="ARBA00012438"/>
    </source>
</evidence>
<evidence type="ECO:0000256" key="5">
    <source>
        <dbReference type="ARBA" id="ARBA00022679"/>
    </source>
</evidence>
<dbReference type="CDD" id="cd00130">
    <property type="entry name" value="PAS"/>
    <property type="match status" value="1"/>
</dbReference>
<evidence type="ECO:0000259" key="12">
    <source>
        <dbReference type="PROSITE" id="PS50113"/>
    </source>
</evidence>
<dbReference type="SUPFAM" id="SSF47384">
    <property type="entry name" value="Homodimeric domain of signal transducing histidine kinase"/>
    <property type="match status" value="1"/>
</dbReference>
<dbReference type="Pfam" id="PF02518">
    <property type="entry name" value="HATPase_c"/>
    <property type="match status" value="1"/>
</dbReference>
<dbReference type="PANTHER" id="PTHR42878:SF15">
    <property type="entry name" value="BACTERIOPHYTOCHROME"/>
    <property type="match status" value="1"/>
</dbReference>
<protein>
    <recommendedName>
        <fullName evidence="3">histidine kinase</fullName>
        <ecNumber evidence="3">2.7.13.3</ecNumber>
    </recommendedName>
</protein>
<dbReference type="InterPro" id="IPR004358">
    <property type="entry name" value="Sig_transdc_His_kin-like_C"/>
</dbReference>
<dbReference type="InterPro" id="IPR013656">
    <property type="entry name" value="PAS_4"/>
</dbReference>
<dbReference type="InterPro" id="IPR000700">
    <property type="entry name" value="PAS-assoc_C"/>
</dbReference>
<dbReference type="Pfam" id="PF08448">
    <property type="entry name" value="PAS_4"/>
    <property type="match status" value="1"/>
</dbReference>
<dbReference type="RefSeq" id="WP_214299978.1">
    <property type="nucleotide sequence ID" value="NZ_JAHDYS010000012.1"/>
</dbReference>
<dbReference type="PROSITE" id="PS50112">
    <property type="entry name" value="PAS"/>
    <property type="match status" value="1"/>
</dbReference>
<feature type="transmembrane region" description="Helical" evidence="9">
    <location>
        <begin position="179"/>
        <end position="198"/>
    </location>
</feature>
<dbReference type="CDD" id="cd00082">
    <property type="entry name" value="HisKA"/>
    <property type="match status" value="1"/>
</dbReference>
<dbReference type="SUPFAM" id="SSF55785">
    <property type="entry name" value="PYP-like sensor domain (PAS domain)"/>
    <property type="match status" value="1"/>
</dbReference>
<evidence type="ECO:0000256" key="2">
    <source>
        <dbReference type="ARBA" id="ARBA00004370"/>
    </source>
</evidence>
<dbReference type="InterPro" id="IPR035965">
    <property type="entry name" value="PAS-like_dom_sf"/>
</dbReference>
<feature type="domain" description="HAMP" evidence="13">
    <location>
        <begin position="377"/>
        <end position="432"/>
    </location>
</feature>
<dbReference type="SMART" id="SM00091">
    <property type="entry name" value="PAS"/>
    <property type="match status" value="1"/>
</dbReference>
<dbReference type="PANTHER" id="PTHR42878">
    <property type="entry name" value="TWO-COMPONENT HISTIDINE KINASE"/>
    <property type="match status" value="1"/>
</dbReference>
<dbReference type="PRINTS" id="PR00344">
    <property type="entry name" value="BCTRLSENSOR"/>
</dbReference>
<evidence type="ECO:0000313" key="15">
    <source>
        <dbReference type="Proteomes" id="UP000784128"/>
    </source>
</evidence>
<evidence type="ECO:0000313" key="14">
    <source>
        <dbReference type="EMBL" id="MBT1072709.1"/>
    </source>
</evidence>
<keyword evidence="6" id="KW-0418">Kinase</keyword>
<dbReference type="EC" id="2.7.13.3" evidence="3"/>
<organism evidence="14 15">
    <name type="scientific">Pelotalea chapellei</name>
    <dbReference type="NCBI Taxonomy" id="44671"/>
    <lineage>
        <taxon>Bacteria</taxon>
        <taxon>Pseudomonadati</taxon>
        <taxon>Thermodesulfobacteriota</taxon>
        <taxon>Desulfuromonadia</taxon>
        <taxon>Geobacterales</taxon>
        <taxon>Geobacteraceae</taxon>
        <taxon>Pelotalea</taxon>
    </lineage>
</organism>
<feature type="domain" description="PAC" evidence="12">
    <location>
        <begin position="556"/>
        <end position="608"/>
    </location>
</feature>
<dbReference type="InterPro" id="IPR003594">
    <property type="entry name" value="HATPase_dom"/>
</dbReference>
<feature type="domain" description="PAS" evidence="11">
    <location>
        <begin position="483"/>
        <end position="552"/>
    </location>
</feature>
<keyword evidence="8" id="KW-0175">Coiled coil</keyword>
<dbReference type="InterPro" id="IPR050351">
    <property type="entry name" value="BphY/WalK/GraS-like"/>
</dbReference>
<evidence type="ECO:0000256" key="7">
    <source>
        <dbReference type="ARBA" id="ARBA00023136"/>
    </source>
</evidence>
<name>A0ABS5UAJ7_9BACT</name>
<keyword evidence="7 9" id="KW-0472">Membrane</keyword>
<dbReference type="SUPFAM" id="SSF55874">
    <property type="entry name" value="ATPase domain of HSP90 chaperone/DNA topoisomerase II/histidine kinase"/>
    <property type="match status" value="1"/>
</dbReference>
<dbReference type="Gene3D" id="6.10.340.10">
    <property type="match status" value="1"/>
</dbReference>
<dbReference type="InterPro" id="IPR003660">
    <property type="entry name" value="HAMP_dom"/>
</dbReference>
<comment type="catalytic activity">
    <reaction evidence="1">
        <text>ATP + protein L-histidine = ADP + protein N-phospho-L-histidine.</text>
        <dbReference type="EC" id="2.7.13.3"/>
    </reaction>
</comment>
<keyword evidence="9" id="KW-0812">Transmembrane</keyword>
<dbReference type="InterPro" id="IPR036097">
    <property type="entry name" value="HisK_dim/P_sf"/>
</dbReference>
<proteinExistence type="predicted"/>
<feature type="coiled-coil region" evidence="8">
    <location>
        <begin position="424"/>
        <end position="458"/>
    </location>
</feature>
<feature type="domain" description="Histidine kinase" evidence="10">
    <location>
        <begin position="626"/>
        <end position="859"/>
    </location>
</feature>
<dbReference type="PROSITE" id="PS50885">
    <property type="entry name" value="HAMP"/>
    <property type="match status" value="1"/>
</dbReference>
<keyword evidence="15" id="KW-1185">Reference proteome</keyword>
<dbReference type="InterPro" id="IPR005467">
    <property type="entry name" value="His_kinase_dom"/>
</dbReference>
<keyword evidence="5" id="KW-0808">Transferase</keyword>
<dbReference type="Gene3D" id="3.30.450.20">
    <property type="entry name" value="PAS domain"/>
    <property type="match status" value="1"/>
</dbReference>
<feature type="transmembrane region" description="Helical" evidence="9">
    <location>
        <begin position="108"/>
        <end position="127"/>
    </location>
</feature>
<dbReference type="PROSITE" id="PS50109">
    <property type="entry name" value="HIS_KIN"/>
    <property type="match status" value="1"/>
</dbReference>
<evidence type="ECO:0000259" key="11">
    <source>
        <dbReference type="PROSITE" id="PS50112"/>
    </source>
</evidence>
<comment type="caution">
    <text evidence="14">The sequence shown here is derived from an EMBL/GenBank/DDBJ whole genome shotgun (WGS) entry which is preliminary data.</text>
</comment>
<gene>
    <name evidence="14" type="ORF">KJB30_13005</name>
</gene>
<feature type="transmembrane region" description="Helical" evidence="9">
    <location>
        <begin position="15"/>
        <end position="37"/>
    </location>
</feature>
<feature type="transmembrane region" description="Helical" evidence="9">
    <location>
        <begin position="139"/>
        <end position="159"/>
    </location>
</feature>
<dbReference type="EMBL" id="JAHDYS010000012">
    <property type="protein sequence ID" value="MBT1072709.1"/>
    <property type="molecule type" value="Genomic_DNA"/>
</dbReference>
<feature type="transmembrane region" description="Helical" evidence="9">
    <location>
        <begin position="43"/>
        <end position="67"/>
    </location>
</feature>
<evidence type="ECO:0000256" key="8">
    <source>
        <dbReference type="SAM" id="Coils"/>
    </source>
</evidence>
<keyword evidence="9" id="KW-1133">Transmembrane helix</keyword>
<dbReference type="PROSITE" id="PS50113">
    <property type="entry name" value="PAC"/>
    <property type="match status" value="1"/>
</dbReference>
<dbReference type="NCBIfam" id="TIGR00229">
    <property type="entry name" value="sensory_box"/>
    <property type="match status" value="1"/>
</dbReference>
<feature type="transmembrane region" description="Helical" evidence="9">
    <location>
        <begin position="79"/>
        <end position="96"/>
    </location>
</feature>
<dbReference type="Gene3D" id="3.30.565.10">
    <property type="entry name" value="Histidine kinase-like ATPase, C-terminal domain"/>
    <property type="match status" value="1"/>
</dbReference>
<accession>A0ABS5UAJ7</accession>
<sequence length="864" mass="97882">MVKKLPPSKISREGYLLLLLLICAGFIGNYCAVRLFIGFNYLFGSIFVLLVVRLYGVRWGLLAGVIASSWTMVLFGHPYAMVWLCGEPLFVGWLLSRSKSRNIILCDSLYWPLIGAPLLWMFFRYVMMVPLLGTVTALMMYWVIGISNALVASLLLTSFPRLTAIVESDETHSTPIHQLIFNLMMAFVMIPAIIILIIQGRDFEKRFLHGMYDELENNSRIALYELRLLQKQEGGESVSGAQLNKSLRDMLLVARRQSFHEITLLDGAGKVITSTAKERLSHETFDFCPDGEISSVTDNGIQHCLPRVTSTLPLWQRVQRSSYLVRLQVGSDTGWTIVVDTPFAPYQRLLFKDHRRALLVVLSLNMLILVTSLYTSRRLAAPLRHLSRLTTDLPERLLKDKLTSWPVSTVAEIEQLSKNFQVMADALSQKFQEIFSAKEQLEQRVGERTQELSRTNSELQHEIQERKLTERQRDHLMDELVSQVHFLQTLIDALPNPVFYKDINGLYQGCNKAFEKSWGVTREELVGKTVHQLFPAAVAEVFHKADLELFERCGVQVFEAKVPYASGGTHDGIFYKATFNDSRGELAGLIGTVVDINDRKRAEAERDRLMQELRHKNKELEGIVYIVSHDLRTPLVNIQGFSRKLGKSCKEVEQLVESLELPTGMSRIFDGHLQEDIPKSLGFIASSIEKMDGLLNGLSRLSRLGQAALNFETLDMRLILEKIVSSMAFQLEKAGARIELYYLHDCNADAGQVIQVFSNLLDNALKYRSAERPLVIKVYSVQFAESVRYCVEDNGIGIAREHQMTIWDIFQRLNPTDTVGQGLGLTMSRRIIDRLGGSIWVESEPEAGSCFYVVLPAAETDKNK</sequence>
<evidence type="ECO:0000256" key="4">
    <source>
        <dbReference type="ARBA" id="ARBA00022553"/>
    </source>
</evidence>
<dbReference type="InterPro" id="IPR003661">
    <property type="entry name" value="HisK_dim/P_dom"/>
</dbReference>
<evidence type="ECO:0000256" key="1">
    <source>
        <dbReference type="ARBA" id="ARBA00000085"/>
    </source>
</evidence>
<dbReference type="SMART" id="SM00387">
    <property type="entry name" value="HATPase_c"/>
    <property type="match status" value="1"/>
</dbReference>
<evidence type="ECO:0000259" key="10">
    <source>
        <dbReference type="PROSITE" id="PS50109"/>
    </source>
</evidence>
<dbReference type="Proteomes" id="UP000784128">
    <property type="component" value="Unassembled WGS sequence"/>
</dbReference>
<dbReference type="Gene3D" id="1.10.287.130">
    <property type="match status" value="1"/>
</dbReference>
<dbReference type="InterPro" id="IPR000014">
    <property type="entry name" value="PAS"/>
</dbReference>
<evidence type="ECO:0000256" key="9">
    <source>
        <dbReference type="SAM" id="Phobius"/>
    </source>
</evidence>
<evidence type="ECO:0000259" key="13">
    <source>
        <dbReference type="PROSITE" id="PS50885"/>
    </source>
</evidence>